<sequence>MSAKVAAFHPHNPEGTIHRVQSTSALRIPRQRKTFWQRHAEDLIVTPFAQILASLRSVRTNYVTLTNVPPASRER</sequence>
<protein>
    <recommendedName>
        <fullName evidence="1">3',5'-cyclic-AMP phosphodiesterase</fullName>
        <ecNumber evidence="1">3.1.4.53</ecNumber>
    </recommendedName>
</protein>
<reference evidence="6" key="1">
    <citation type="submission" date="2025-08" db="UniProtKB">
        <authorList>
            <consortium name="RefSeq"/>
        </authorList>
    </citation>
    <scope>IDENTIFICATION</scope>
</reference>
<evidence type="ECO:0000259" key="4">
    <source>
        <dbReference type="Pfam" id="PF18100"/>
    </source>
</evidence>
<evidence type="ECO:0000256" key="1">
    <source>
        <dbReference type="ARBA" id="ARBA00012276"/>
    </source>
</evidence>
<dbReference type="Proteomes" id="UP000694888">
    <property type="component" value="Unplaced"/>
</dbReference>
<evidence type="ECO:0000313" key="5">
    <source>
        <dbReference type="Proteomes" id="UP000694888"/>
    </source>
</evidence>
<proteinExistence type="predicted"/>
<dbReference type="RefSeq" id="XP_012942194.1">
    <property type="nucleotide sequence ID" value="XM_013086740.2"/>
</dbReference>
<organism evidence="5 6">
    <name type="scientific">Aplysia californica</name>
    <name type="common">California sea hare</name>
    <dbReference type="NCBI Taxonomy" id="6500"/>
    <lineage>
        <taxon>Eukaryota</taxon>
        <taxon>Metazoa</taxon>
        <taxon>Spiralia</taxon>
        <taxon>Lophotrochozoa</taxon>
        <taxon>Mollusca</taxon>
        <taxon>Gastropoda</taxon>
        <taxon>Heterobranchia</taxon>
        <taxon>Euthyneura</taxon>
        <taxon>Tectipleura</taxon>
        <taxon>Aplysiida</taxon>
        <taxon>Aplysioidea</taxon>
        <taxon>Aplysiidae</taxon>
        <taxon>Aplysia</taxon>
    </lineage>
</organism>
<keyword evidence="2" id="KW-0378">Hydrolase</keyword>
<keyword evidence="5" id="KW-1185">Reference proteome</keyword>
<gene>
    <name evidence="6" type="primary">LOC101858125</name>
</gene>
<dbReference type="EC" id="3.1.4.53" evidence="1"/>
<dbReference type="InterPro" id="IPR040844">
    <property type="entry name" value="PDE4_UCR"/>
</dbReference>
<feature type="domain" description="Phosphodiesterase 4 upstream conserved regions (UCR)" evidence="4">
    <location>
        <begin position="45"/>
        <end position="71"/>
    </location>
</feature>
<accession>A0ABM1A783</accession>
<evidence type="ECO:0000256" key="3">
    <source>
        <dbReference type="ARBA" id="ARBA00023149"/>
    </source>
</evidence>
<dbReference type="Pfam" id="PF18100">
    <property type="entry name" value="PDE4_UCR"/>
    <property type="match status" value="1"/>
</dbReference>
<evidence type="ECO:0000256" key="2">
    <source>
        <dbReference type="ARBA" id="ARBA00022801"/>
    </source>
</evidence>
<name>A0ABM1A783_APLCA</name>
<keyword evidence="3" id="KW-0114">cAMP</keyword>
<evidence type="ECO:0000313" key="6">
    <source>
        <dbReference type="RefSeq" id="XP_012942194.1"/>
    </source>
</evidence>
<dbReference type="GeneID" id="101858125"/>